<evidence type="ECO:0000256" key="7">
    <source>
        <dbReference type="ARBA" id="ARBA00022989"/>
    </source>
</evidence>
<dbReference type="GO" id="GO:0015627">
    <property type="term" value="C:type II protein secretion system complex"/>
    <property type="evidence" value="ECO:0007669"/>
    <property type="project" value="InterPro"/>
</dbReference>
<accession>A0A081KCB3</accession>
<keyword evidence="8 9" id="KW-0472">Membrane</keyword>
<dbReference type="NCBIfam" id="TIGR02523">
    <property type="entry name" value="type_IV_pilV"/>
    <property type="match status" value="1"/>
</dbReference>
<dbReference type="InterPro" id="IPR013362">
    <property type="entry name" value="Pilus_4_PilV"/>
</dbReference>
<dbReference type="RefSeq" id="WP_020583504.1">
    <property type="nucleotide sequence ID" value="NZ_JOJP01000001.1"/>
</dbReference>
<dbReference type="InterPro" id="IPR012902">
    <property type="entry name" value="N_methyl_site"/>
</dbReference>
<dbReference type="EMBL" id="JOJP01000001">
    <property type="protein sequence ID" value="KEI71789.1"/>
    <property type="molecule type" value="Genomic_DNA"/>
</dbReference>
<evidence type="ECO:0000256" key="5">
    <source>
        <dbReference type="ARBA" id="ARBA00022519"/>
    </source>
</evidence>
<dbReference type="STRING" id="305900.GV64_14515"/>
<evidence type="ECO:0000256" key="9">
    <source>
        <dbReference type="SAM" id="Phobius"/>
    </source>
</evidence>
<evidence type="ECO:0000256" key="3">
    <source>
        <dbReference type="ARBA" id="ARBA00022475"/>
    </source>
</evidence>
<proteinExistence type="inferred from homology"/>
<dbReference type="PANTHER" id="PTHR38779:SF2">
    <property type="entry name" value="TYPE II SECRETION SYSTEM PROTEIN I-RELATED"/>
    <property type="match status" value="1"/>
</dbReference>
<evidence type="ECO:0000256" key="2">
    <source>
        <dbReference type="ARBA" id="ARBA00008358"/>
    </source>
</evidence>
<feature type="domain" description="Type IV pilin Tt1218-like" evidence="10">
    <location>
        <begin position="36"/>
        <end position="100"/>
    </location>
</feature>
<keyword evidence="5" id="KW-0997">Cell inner membrane</keyword>
<keyword evidence="12" id="KW-1185">Reference proteome</keyword>
<keyword evidence="6 9" id="KW-0812">Transmembrane</keyword>
<feature type="transmembrane region" description="Helical" evidence="9">
    <location>
        <begin position="12"/>
        <end position="31"/>
    </location>
</feature>
<evidence type="ECO:0000313" key="12">
    <source>
        <dbReference type="Proteomes" id="UP000027997"/>
    </source>
</evidence>
<gene>
    <name evidence="11" type="ORF">GV64_14515</name>
</gene>
<comment type="similarity">
    <text evidence="2">Belongs to the GSP I family.</text>
</comment>
<dbReference type="Proteomes" id="UP000027997">
    <property type="component" value="Unassembled WGS sequence"/>
</dbReference>
<dbReference type="NCBIfam" id="TIGR02532">
    <property type="entry name" value="IV_pilin_GFxxxE"/>
    <property type="match status" value="1"/>
</dbReference>
<evidence type="ECO:0000313" key="11">
    <source>
        <dbReference type="EMBL" id="KEI71789.1"/>
    </source>
</evidence>
<dbReference type="InterPro" id="IPR010052">
    <property type="entry name" value="T2SS_protein-GspI"/>
</dbReference>
<dbReference type="PANTHER" id="PTHR38779">
    <property type="entry name" value="TYPE II SECRETION SYSTEM PROTEIN I-RELATED"/>
    <property type="match status" value="1"/>
</dbReference>
<evidence type="ECO:0000256" key="1">
    <source>
        <dbReference type="ARBA" id="ARBA00004377"/>
    </source>
</evidence>
<sequence length="183" mass="19616">MRRNNGFTMIEVLVAMIIISVGLLGIAGLVVESRKNIVEVQQRSTALQLAEDLLARINANNSGLTSYNGTITATPVQPGTLCNGANSNCTPAQTAAFDLWQWGSALYGNEVQTAANNNAGGLISPLACININNTDVTLTIVWRGKFTRPDTRPAVTCGDADTDYRSTVDNDLRRVMVIETTIS</sequence>
<evidence type="ECO:0000256" key="8">
    <source>
        <dbReference type="ARBA" id="ARBA00023136"/>
    </source>
</evidence>
<protein>
    <recommendedName>
        <fullName evidence="10">Type IV pilin Tt1218-like domain-containing protein</fullName>
    </recommendedName>
</protein>
<dbReference type="GO" id="GO:0005886">
    <property type="term" value="C:plasma membrane"/>
    <property type="evidence" value="ECO:0007669"/>
    <property type="project" value="UniProtKB-SubCell"/>
</dbReference>
<keyword evidence="3" id="KW-1003">Cell membrane</keyword>
<dbReference type="Pfam" id="PF22150">
    <property type="entry name" value="Tt1218-like"/>
    <property type="match status" value="1"/>
</dbReference>
<comment type="subcellular location">
    <subcellularLocation>
        <location evidence="1">Cell inner membrane</location>
        <topology evidence="1">Single-pass membrane protein</topology>
    </subcellularLocation>
</comment>
<evidence type="ECO:0000259" key="10">
    <source>
        <dbReference type="Pfam" id="PF22150"/>
    </source>
</evidence>
<dbReference type="eggNOG" id="COG4967">
    <property type="taxonomic scope" value="Bacteria"/>
</dbReference>
<organism evidence="11 12">
    <name type="scientific">Endozoicomonas elysicola</name>
    <dbReference type="NCBI Taxonomy" id="305900"/>
    <lineage>
        <taxon>Bacteria</taxon>
        <taxon>Pseudomonadati</taxon>
        <taxon>Pseudomonadota</taxon>
        <taxon>Gammaproteobacteria</taxon>
        <taxon>Oceanospirillales</taxon>
        <taxon>Endozoicomonadaceae</taxon>
        <taxon>Endozoicomonas</taxon>
    </lineage>
</organism>
<comment type="caution">
    <text evidence="11">The sequence shown here is derived from an EMBL/GenBank/DDBJ whole genome shotgun (WGS) entry which is preliminary data.</text>
</comment>
<name>A0A081KCB3_9GAMM</name>
<reference evidence="11 12" key="1">
    <citation type="submission" date="2014-06" db="EMBL/GenBank/DDBJ databases">
        <title>Whole Genome Sequences of Three Symbiotic Endozoicomonas Bacteria.</title>
        <authorList>
            <person name="Neave M.J."/>
            <person name="Apprill A."/>
            <person name="Voolstra C.R."/>
        </authorList>
    </citation>
    <scope>NUCLEOTIDE SEQUENCE [LARGE SCALE GENOMIC DNA]</scope>
    <source>
        <strain evidence="11 12">DSM 22380</strain>
    </source>
</reference>
<dbReference type="AlphaFoldDB" id="A0A081KCB3"/>
<evidence type="ECO:0000256" key="6">
    <source>
        <dbReference type="ARBA" id="ARBA00022692"/>
    </source>
</evidence>
<dbReference type="Pfam" id="PF07963">
    <property type="entry name" value="N_methyl"/>
    <property type="match status" value="1"/>
</dbReference>
<keyword evidence="7 9" id="KW-1133">Transmembrane helix</keyword>
<dbReference type="GO" id="GO:0015628">
    <property type="term" value="P:protein secretion by the type II secretion system"/>
    <property type="evidence" value="ECO:0007669"/>
    <property type="project" value="InterPro"/>
</dbReference>
<keyword evidence="4" id="KW-0488">Methylation</keyword>
<evidence type="ECO:0000256" key="4">
    <source>
        <dbReference type="ARBA" id="ARBA00022481"/>
    </source>
</evidence>
<dbReference type="InterPro" id="IPR054402">
    <property type="entry name" value="Tt1218-like_dom"/>
</dbReference>